<evidence type="ECO:0000313" key="3">
    <source>
        <dbReference type="EMBL" id="PPE73043.1"/>
    </source>
</evidence>
<comment type="caution">
    <text evidence="3">The sequence shown here is derived from an EMBL/GenBank/DDBJ whole genome shotgun (WGS) entry which is preliminary data.</text>
</comment>
<feature type="signal peptide" evidence="1">
    <location>
        <begin position="1"/>
        <end position="21"/>
    </location>
</feature>
<keyword evidence="4" id="KW-1185">Reference proteome</keyword>
<evidence type="ECO:0000259" key="2">
    <source>
        <dbReference type="Pfam" id="PF03886"/>
    </source>
</evidence>
<proteinExistence type="predicted"/>
<dbReference type="SUPFAM" id="SSF159594">
    <property type="entry name" value="XCC0632-like"/>
    <property type="match status" value="1"/>
</dbReference>
<feature type="domain" description="ABC-type transport auxiliary lipoprotein component" evidence="2">
    <location>
        <begin position="26"/>
        <end position="180"/>
    </location>
</feature>
<dbReference type="PROSITE" id="PS51257">
    <property type="entry name" value="PROKAR_LIPOPROTEIN"/>
    <property type="match status" value="1"/>
</dbReference>
<dbReference type="Pfam" id="PF03886">
    <property type="entry name" value="ABC_trans_aux"/>
    <property type="match status" value="1"/>
</dbReference>
<dbReference type="AlphaFoldDB" id="A0A2S5TDH7"/>
<protein>
    <recommendedName>
        <fullName evidence="2">ABC-type transport auxiliary lipoprotein component domain-containing protein</fullName>
    </recommendedName>
</protein>
<reference evidence="3 4" key="1">
    <citation type="submission" date="2018-02" db="EMBL/GenBank/DDBJ databases">
        <title>Genome sequencing of Solimonas sp. HR-BB.</title>
        <authorList>
            <person name="Lee Y."/>
            <person name="Jeon C.O."/>
        </authorList>
    </citation>
    <scope>NUCLEOTIDE SEQUENCE [LARGE SCALE GENOMIC DNA]</scope>
    <source>
        <strain evidence="3 4">HR-BB</strain>
    </source>
</reference>
<accession>A0A2S5TDH7</accession>
<keyword evidence="1" id="KW-0732">Signal</keyword>
<sequence length="195" mass="20194">MKHALPLTLLALWLSGCAAMSAPNYFTLSAPPAAAPAGAARWIDVQAVSVPLQVDTPQLVVRQGDASLALLERQQWASPLDAEIRGALVAALAAQGLRDIHALPPPPDTPLYRLKLELQAFETMPGRAVRWEGVWSLRGAGGAKAALTCAFAAQEAVGTDTAGLVAGHQRLLRRLAGQIAMALSPGAASACPAGL</sequence>
<dbReference type="EMBL" id="PSNW01000008">
    <property type="protein sequence ID" value="PPE73043.1"/>
    <property type="molecule type" value="Genomic_DNA"/>
</dbReference>
<dbReference type="InterPro" id="IPR005586">
    <property type="entry name" value="ABC_trans_aux"/>
</dbReference>
<dbReference type="RefSeq" id="WP_104231082.1">
    <property type="nucleotide sequence ID" value="NZ_PSNW01000008.1"/>
</dbReference>
<organism evidence="3 4">
    <name type="scientific">Solimonas fluminis</name>
    <dbReference type="NCBI Taxonomy" id="2086571"/>
    <lineage>
        <taxon>Bacteria</taxon>
        <taxon>Pseudomonadati</taxon>
        <taxon>Pseudomonadota</taxon>
        <taxon>Gammaproteobacteria</taxon>
        <taxon>Nevskiales</taxon>
        <taxon>Nevskiaceae</taxon>
        <taxon>Solimonas</taxon>
    </lineage>
</organism>
<feature type="chain" id="PRO_5015732800" description="ABC-type transport auxiliary lipoprotein component domain-containing protein" evidence="1">
    <location>
        <begin position="22"/>
        <end position="195"/>
    </location>
</feature>
<dbReference type="OrthoDB" id="5949767at2"/>
<name>A0A2S5TDH7_9GAMM</name>
<dbReference type="Proteomes" id="UP000238220">
    <property type="component" value="Unassembled WGS sequence"/>
</dbReference>
<evidence type="ECO:0000313" key="4">
    <source>
        <dbReference type="Proteomes" id="UP000238220"/>
    </source>
</evidence>
<evidence type="ECO:0000256" key="1">
    <source>
        <dbReference type="SAM" id="SignalP"/>
    </source>
</evidence>
<dbReference type="Gene3D" id="3.40.50.10610">
    <property type="entry name" value="ABC-type transport auxiliary lipoprotein component"/>
    <property type="match status" value="1"/>
</dbReference>
<gene>
    <name evidence="3" type="ORF">C3942_14525</name>
</gene>